<dbReference type="SMART" id="SM00220">
    <property type="entry name" value="S_TKc"/>
    <property type="match status" value="1"/>
</dbReference>
<evidence type="ECO:0000313" key="4">
    <source>
        <dbReference type="EMBL" id="CAI6092736.1"/>
    </source>
</evidence>
<dbReference type="PANTHER" id="PTHR44200:SF1">
    <property type="entry name" value="DNAJ HOMOLOG SUBFAMILY C MEMBER 7"/>
    <property type="match status" value="1"/>
</dbReference>
<dbReference type="Gene3D" id="1.10.510.10">
    <property type="entry name" value="Transferase(Phosphotransferase) domain 1"/>
    <property type="match status" value="1"/>
</dbReference>
<gene>
    <name evidence="4" type="ORF">CCHLO57077_00007204</name>
</gene>
<evidence type="ECO:0000259" key="3">
    <source>
        <dbReference type="PROSITE" id="PS50011"/>
    </source>
</evidence>
<dbReference type="PANTHER" id="PTHR44200">
    <property type="entry name" value="DNAJ HOMOLOG SUBFAMILY C MEMBER 7"/>
    <property type="match status" value="1"/>
</dbReference>
<accession>A0AA35MAP7</accession>
<dbReference type="InterPro" id="IPR011990">
    <property type="entry name" value="TPR-like_helical_dom_sf"/>
</dbReference>
<dbReference type="Gene3D" id="1.25.40.10">
    <property type="entry name" value="Tetratricopeptide repeat domain"/>
    <property type="match status" value="4"/>
</dbReference>
<dbReference type="Pfam" id="PF13424">
    <property type="entry name" value="TPR_12"/>
    <property type="match status" value="2"/>
</dbReference>
<dbReference type="Proteomes" id="UP001160390">
    <property type="component" value="Unassembled WGS sequence"/>
</dbReference>
<dbReference type="PROSITE" id="PS50011">
    <property type="entry name" value="PROTEIN_KINASE_DOM"/>
    <property type="match status" value="1"/>
</dbReference>
<dbReference type="Pfam" id="PF13174">
    <property type="entry name" value="TPR_6"/>
    <property type="match status" value="1"/>
</dbReference>
<dbReference type="PROSITE" id="PS50293">
    <property type="entry name" value="TPR_REGION"/>
    <property type="match status" value="1"/>
</dbReference>
<protein>
    <recommendedName>
        <fullName evidence="3">Protein kinase domain-containing protein</fullName>
    </recommendedName>
</protein>
<comment type="caution">
    <text evidence="4">The sequence shown here is derived from an EMBL/GenBank/DDBJ whole genome shotgun (WGS) entry which is preliminary data.</text>
</comment>
<reference evidence="4" key="1">
    <citation type="submission" date="2023-01" db="EMBL/GenBank/DDBJ databases">
        <authorList>
            <person name="Piombo E."/>
        </authorList>
    </citation>
    <scope>NUCLEOTIDE SEQUENCE</scope>
</reference>
<dbReference type="SUPFAM" id="SSF48452">
    <property type="entry name" value="TPR-like"/>
    <property type="match status" value="3"/>
</dbReference>
<dbReference type="InterPro" id="IPR019734">
    <property type="entry name" value="TPR_rpt"/>
</dbReference>
<dbReference type="EMBL" id="CABFNP030001239">
    <property type="protein sequence ID" value="CAI6092736.1"/>
    <property type="molecule type" value="Genomic_DNA"/>
</dbReference>
<feature type="region of interest" description="Disordered" evidence="2">
    <location>
        <begin position="321"/>
        <end position="389"/>
    </location>
</feature>
<dbReference type="SUPFAM" id="SSF56112">
    <property type="entry name" value="Protein kinase-like (PK-like)"/>
    <property type="match status" value="1"/>
</dbReference>
<feature type="repeat" description="TPR" evidence="1">
    <location>
        <begin position="454"/>
        <end position="487"/>
    </location>
</feature>
<dbReference type="PROSITE" id="PS50005">
    <property type="entry name" value="TPR"/>
    <property type="match status" value="1"/>
</dbReference>
<keyword evidence="5" id="KW-1185">Reference proteome</keyword>
<dbReference type="InterPro" id="IPR052758">
    <property type="entry name" value="SRC_co-chaperone"/>
</dbReference>
<feature type="compositionally biased region" description="Polar residues" evidence="2">
    <location>
        <begin position="337"/>
        <end position="348"/>
    </location>
</feature>
<organism evidence="4 5">
    <name type="scientific">Clonostachys chloroleuca</name>
    <dbReference type="NCBI Taxonomy" id="1926264"/>
    <lineage>
        <taxon>Eukaryota</taxon>
        <taxon>Fungi</taxon>
        <taxon>Dikarya</taxon>
        <taxon>Ascomycota</taxon>
        <taxon>Pezizomycotina</taxon>
        <taxon>Sordariomycetes</taxon>
        <taxon>Hypocreomycetidae</taxon>
        <taxon>Hypocreales</taxon>
        <taxon>Bionectriaceae</taxon>
        <taxon>Clonostachys</taxon>
    </lineage>
</organism>
<dbReference type="SMART" id="SM00028">
    <property type="entry name" value="TPR"/>
    <property type="match status" value="8"/>
</dbReference>
<feature type="domain" description="Protein kinase" evidence="3">
    <location>
        <begin position="46"/>
        <end position="322"/>
    </location>
</feature>
<proteinExistence type="predicted"/>
<dbReference type="InterPro" id="IPR000719">
    <property type="entry name" value="Prot_kinase_dom"/>
</dbReference>
<dbReference type="GO" id="GO:0004672">
    <property type="term" value="F:protein kinase activity"/>
    <property type="evidence" value="ECO:0007669"/>
    <property type="project" value="InterPro"/>
</dbReference>
<evidence type="ECO:0000256" key="1">
    <source>
        <dbReference type="PROSITE-ProRule" id="PRU00339"/>
    </source>
</evidence>
<dbReference type="InterPro" id="IPR008271">
    <property type="entry name" value="Ser/Thr_kinase_AS"/>
</dbReference>
<dbReference type="InterPro" id="IPR011009">
    <property type="entry name" value="Kinase-like_dom_sf"/>
</dbReference>
<dbReference type="PROSITE" id="PS00108">
    <property type="entry name" value="PROTEIN_KINASE_ST"/>
    <property type="match status" value="1"/>
</dbReference>
<dbReference type="Pfam" id="PF13414">
    <property type="entry name" value="TPR_11"/>
    <property type="match status" value="1"/>
</dbReference>
<evidence type="ECO:0000313" key="5">
    <source>
        <dbReference type="Proteomes" id="UP001160390"/>
    </source>
</evidence>
<dbReference type="Pfam" id="PF13181">
    <property type="entry name" value="TPR_8"/>
    <property type="match status" value="1"/>
</dbReference>
<name>A0AA35MAP7_9HYPO</name>
<feature type="region of interest" description="Disordered" evidence="2">
    <location>
        <begin position="428"/>
        <end position="449"/>
    </location>
</feature>
<dbReference type="Pfam" id="PF00069">
    <property type="entry name" value="Pkinase"/>
    <property type="match status" value="1"/>
</dbReference>
<dbReference type="GO" id="GO:0005524">
    <property type="term" value="F:ATP binding"/>
    <property type="evidence" value="ECO:0007669"/>
    <property type="project" value="InterPro"/>
</dbReference>
<sequence length="1079" mass="121216">MSDSDISVASLQELVRGSQLPTTFESNGQLIIHARSARRRAAQEKWIIKKRLGSGGQAYIDLQERITTGSGSPQLRAVKNLKIPDGRREGSRELYRRELEAIAKFSQAKYSDHFVTSFGWFLSSQFIHIAMEYCELGDLDKYLSNPINCPDRRLPESEVHEISSQILEALDIMHRESFCHRDLKLANILIMSTTPSWWVKLADFGLTKRNEATMPETTAIRGTPNYMPPELLGYNGNAKKADQYAVDMWCLGQCVFRLFAGTPIFASPDHLFRYSYGYDSFPELPLQRHDASESLIAYIKQLVAVDPGKRLSSANALNHPWITSGYSDDGPHHTTRPQDYSTQENTEASAVWPEESSDVMESQETRQYHSGHSPEPSVEEPSAEWAAGETAETALRVEITEPDQEIPHTWVDGDLTATWEAGETVQTNLSTDGCGQEPGITITDDPTPNKVQTAENHKIVGNGYYREKDYEKAIEKYSKAIELFPSSPTYLGNRAAALMANGEYDEALIDCIKALEFAPGNRKLLLRLVRIYTSLGEADEAVHWLTLINNPRPTEEEAMKAKAMHRDHKLAMELIGQIETTSIESMEMVISALDRARKHLSPSASLPWDWQVTLALAHLNLYGLELDTEKRVASLERAESAIDSIGASDECYHSEALFLYGRLLYSKGQDEKAIQTLESATRAPSYCSSEEKCAPCREGIRWLGIVREISQLKERGNNAFKAHDWVIAKDYYNRALVVDPNNRLTNAKLYQNRARCYIKLGFYDNAIGDCTEAINLDATYVKAQATKATATRLSGNLGGALEEWKLVRKMSPGDFQAINNIQILTSELADPQRAILDKRKAKYGADHPSTIRAMEALFDSLCSQELHEEALAVQKEILEIEMKRAGTKKDESVLSRMDSICRNLLVVGKHHEALPICREVLELRQEHSGLENAGTIESMHNLGSVLVSLRQNADAEPLLRKTLALAKMTLGDTDEITVGCKHHLGMIYVEESRYEEAFFHLRDVLEWRKRYEGEEDPRTVRVMHEMGNVLNQLGRASEAEPLLRDAVRLRTKELGTNHEHTQDSVKVLSSALAKLGLSE</sequence>
<keyword evidence="1" id="KW-0802">TPR repeat</keyword>
<dbReference type="AlphaFoldDB" id="A0AA35MAP7"/>
<evidence type="ECO:0000256" key="2">
    <source>
        <dbReference type="SAM" id="MobiDB-lite"/>
    </source>
</evidence>